<accession>X1F9R3</accession>
<dbReference type="InterPro" id="IPR029062">
    <property type="entry name" value="Class_I_gatase-like"/>
</dbReference>
<evidence type="ECO:0000259" key="2">
    <source>
        <dbReference type="Pfam" id="PF09825"/>
    </source>
</evidence>
<dbReference type="EMBL" id="BARU01000046">
    <property type="protein sequence ID" value="GAH26129.1"/>
    <property type="molecule type" value="Genomic_DNA"/>
</dbReference>
<gene>
    <name evidence="3" type="ORF">S03H2_00317</name>
</gene>
<sequence length="258" mass="28926">MLTTNCKGLKESNKSVAEIEEIPTIAIYSDKGTWEDSVKATKKMFQWMGYESKLINADSINKKELDNFKILCIPGGDMYQYAQDISSEGKENIRNFISNGGGYIGICGGSYFASEEVIWQENELPMTPLGIFSGTAEGPINEIVTYPDYSMCEVNIVDSTHPVTKSEPDSVSVLYYWGPVLIPDKDNDINILGRYNKGNQPMMLAFEYGEGRVFLIGTHPEIEENSDRDGVDFGNELDDKGSDWDLMKKATIWCLKEN</sequence>
<dbReference type="AlphaFoldDB" id="X1F9R3"/>
<dbReference type="Pfam" id="PF09825">
    <property type="entry name" value="BPL_N"/>
    <property type="match status" value="1"/>
</dbReference>
<dbReference type="PANTHER" id="PTHR31559:SF0">
    <property type="entry name" value="PYRIDOXAL 5'-PHOSPHATE SYNTHASE SUBUNIT SNO1-RELATED"/>
    <property type="match status" value="1"/>
</dbReference>
<evidence type="ECO:0000256" key="1">
    <source>
        <dbReference type="ARBA" id="ARBA00022962"/>
    </source>
</evidence>
<dbReference type="PIRSF" id="PIRSF016642">
    <property type="entry name" value="UCP016642"/>
    <property type="match status" value="1"/>
</dbReference>
<organism evidence="3">
    <name type="scientific">marine sediment metagenome</name>
    <dbReference type="NCBI Taxonomy" id="412755"/>
    <lineage>
        <taxon>unclassified sequences</taxon>
        <taxon>metagenomes</taxon>
        <taxon>ecological metagenomes</taxon>
    </lineage>
</organism>
<dbReference type="InterPro" id="IPR019197">
    <property type="entry name" value="Biotin-prot_ligase_N"/>
</dbReference>
<keyword evidence="1" id="KW-0315">Glutamine amidotransferase</keyword>
<protein>
    <recommendedName>
        <fullName evidence="2">Biotin-protein ligase N-terminal domain-containing protein</fullName>
    </recommendedName>
</protein>
<reference evidence="3" key="1">
    <citation type="journal article" date="2014" name="Front. Microbiol.">
        <title>High frequency of phylogenetically diverse reductive dehalogenase-homologous genes in deep subseafloor sedimentary metagenomes.</title>
        <authorList>
            <person name="Kawai M."/>
            <person name="Futagami T."/>
            <person name="Toyoda A."/>
            <person name="Takaki Y."/>
            <person name="Nishi S."/>
            <person name="Hori S."/>
            <person name="Arai W."/>
            <person name="Tsubouchi T."/>
            <person name="Morono Y."/>
            <person name="Uchiyama I."/>
            <person name="Ito T."/>
            <person name="Fujiyama A."/>
            <person name="Inagaki F."/>
            <person name="Takami H."/>
        </authorList>
    </citation>
    <scope>NUCLEOTIDE SEQUENCE</scope>
    <source>
        <strain evidence="3">Expedition CK06-06</strain>
    </source>
</reference>
<proteinExistence type="predicted"/>
<dbReference type="PANTHER" id="PTHR31559">
    <property type="entry name" value="PYRIDOXAL 5'-PHOSPHATE SYNTHASE SUBUNIT SNO"/>
    <property type="match status" value="1"/>
</dbReference>
<dbReference type="GO" id="GO:1903600">
    <property type="term" value="C:glutaminase complex"/>
    <property type="evidence" value="ECO:0007669"/>
    <property type="project" value="TreeGrafter"/>
</dbReference>
<comment type="caution">
    <text evidence="3">The sequence shown here is derived from an EMBL/GenBank/DDBJ whole genome shotgun (WGS) entry which is preliminary data.</text>
</comment>
<dbReference type="InterPro" id="IPR002161">
    <property type="entry name" value="PdxT/SNO"/>
</dbReference>
<dbReference type="GO" id="GO:0004359">
    <property type="term" value="F:glutaminase activity"/>
    <property type="evidence" value="ECO:0007669"/>
    <property type="project" value="InterPro"/>
</dbReference>
<name>X1F9R3_9ZZZZ</name>
<dbReference type="InterPro" id="IPR015834">
    <property type="entry name" value="UCP016642"/>
</dbReference>
<dbReference type="GO" id="GO:0008614">
    <property type="term" value="P:pyridoxine metabolic process"/>
    <property type="evidence" value="ECO:0007669"/>
    <property type="project" value="TreeGrafter"/>
</dbReference>
<dbReference type="Gene3D" id="3.40.50.880">
    <property type="match status" value="1"/>
</dbReference>
<dbReference type="SUPFAM" id="SSF52317">
    <property type="entry name" value="Class I glutamine amidotransferase-like"/>
    <property type="match status" value="1"/>
</dbReference>
<dbReference type="GO" id="GO:0042823">
    <property type="term" value="P:pyridoxal phosphate biosynthetic process"/>
    <property type="evidence" value="ECO:0007669"/>
    <property type="project" value="InterPro"/>
</dbReference>
<evidence type="ECO:0000313" key="3">
    <source>
        <dbReference type="EMBL" id="GAH26129.1"/>
    </source>
</evidence>
<dbReference type="GO" id="GO:0005829">
    <property type="term" value="C:cytosol"/>
    <property type="evidence" value="ECO:0007669"/>
    <property type="project" value="TreeGrafter"/>
</dbReference>
<feature type="domain" description="Biotin-protein ligase N-terminal" evidence="2">
    <location>
        <begin position="25"/>
        <end position="225"/>
    </location>
</feature>